<feature type="non-terminal residue" evidence="2">
    <location>
        <position position="155"/>
    </location>
</feature>
<gene>
    <name evidence="2" type="ORF">Vretimale_18731</name>
</gene>
<comment type="caution">
    <text evidence="2">The sequence shown here is derived from an EMBL/GenBank/DDBJ whole genome shotgun (WGS) entry which is preliminary data.</text>
</comment>
<feature type="compositionally biased region" description="Basic and acidic residues" evidence="1">
    <location>
        <begin position="127"/>
        <end position="144"/>
    </location>
</feature>
<dbReference type="AlphaFoldDB" id="A0A8J4GZ98"/>
<evidence type="ECO:0000313" key="2">
    <source>
        <dbReference type="EMBL" id="GIM16075.1"/>
    </source>
</evidence>
<evidence type="ECO:0000313" key="3">
    <source>
        <dbReference type="Proteomes" id="UP000722791"/>
    </source>
</evidence>
<organism evidence="2 3">
    <name type="scientific">Volvox reticuliferus</name>
    <dbReference type="NCBI Taxonomy" id="1737510"/>
    <lineage>
        <taxon>Eukaryota</taxon>
        <taxon>Viridiplantae</taxon>
        <taxon>Chlorophyta</taxon>
        <taxon>core chlorophytes</taxon>
        <taxon>Chlorophyceae</taxon>
        <taxon>CS clade</taxon>
        <taxon>Chlamydomonadales</taxon>
        <taxon>Volvocaceae</taxon>
        <taxon>Volvox</taxon>
    </lineage>
</organism>
<dbReference type="Proteomes" id="UP000722791">
    <property type="component" value="Unassembled WGS sequence"/>
</dbReference>
<name>A0A8J4GZ98_9CHLO</name>
<dbReference type="EMBL" id="BNCQ01000073">
    <property type="protein sequence ID" value="GIM16075.1"/>
    <property type="molecule type" value="Genomic_DNA"/>
</dbReference>
<feature type="region of interest" description="Disordered" evidence="1">
    <location>
        <begin position="1"/>
        <end position="45"/>
    </location>
</feature>
<evidence type="ECO:0000256" key="1">
    <source>
        <dbReference type="SAM" id="MobiDB-lite"/>
    </source>
</evidence>
<feature type="region of interest" description="Disordered" evidence="1">
    <location>
        <begin position="84"/>
        <end position="155"/>
    </location>
</feature>
<reference evidence="2" key="1">
    <citation type="journal article" date="2021" name="Proc. Natl. Acad. Sci. U.S.A.">
        <title>Three genomes in the algal genus Volvox reveal the fate of a haploid sex-determining region after a transition to homothallism.</title>
        <authorList>
            <person name="Yamamoto K."/>
            <person name="Hamaji T."/>
            <person name="Kawai-Toyooka H."/>
            <person name="Matsuzaki R."/>
            <person name="Takahashi F."/>
            <person name="Nishimura Y."/>
            <person name="Kawachi M."/>
            <person name="Noguchi H."/>
            <person name="Minakuchi Y."/>
            <person name="Umen J.G."/>
            <person name="Toyoda A."/>
            <person name="Nozaki H."/>
        </authorList>
    </citation>
    <scope>NUCLEOTIDE SEQUENCE</scope>
    <source>
        <strain evidence="2">NIES-3785</strain>
    </source>
</reference>
<protein>
    <submittedName>
        <fullName evidence="2">Uncharacterized protein</fullName>
    </submittedName>
</protein>
<sequence>MSGEGGALSGIPDSASEQQNVLLLEANNPPGASAADPAPNGDGEQLEVRILQRFSSLSPPAALSFLQRIGNLFASRFPERVGDPVAGLPLQSQPTGDQPTGGALDNILTNNNNENNPVLIPQPTGTERYEPTGDITLRDRDRDQPTGGANRTDNL</sequence>
<proteinExistence type="predicted"/>
<accession>A0A8J4GZ98</accession>